<dbReference type="EMBL" id="JBIRWE010000004">
    <property type="protein sequence ID" value="MFI1964931.1"/>
    <property type="molecule type" value="Genomic_DNA"/>
</dbReference>
<evidence type="ECO:0000313" key="2">
    <source>
        <dbReference type="EMBL" id="MFI1964931.1"/>
    </source>
</evidence>
<evidence type="ECO:0000313" key="3">
    <source>
        <dbReference type="Proteomes" id="UP001611548"/>
    </source>
</evidence>
<dbReference type="Gene3D" id="3.40.50.150">
    <property type="entry name" value="Vaccinia Virus protein VP39"/>
    <property type="match status" value="1"/>
</dbReference>
<dbReference type="InterPro" id="IPR041698">
    <property type="entry name" value="Methyltransf_25"/>
</dbReference>
<dbReference type="GO" id="GO:0008168">
    <property type="term" value="F:methyltransferase activity"/>
    <property type="evidence" value="ECO:0007669"/>
    <property type="project" value="UniProtKB-KW"/>
</dbReference>
<keyword evidence="2" id="KW-0808">Transferase</keyword>
<keyword evidence="3" id="KW-1185">Reference proteome</keyword>
<comment type="caution">
    <text evidence="2">The sequence shown here is derived from an EMBL/GenBank/DDBJ whole genome shotgun (WGS) entry which is preliminary data.</text>
</comment>
<dbReference type="Proteomes" id="UP001611548">
    <property type="component" value="Unassembled WGS sequence"/>
</dbReference>
<proteinExistence type="predicted"/>
<dbReference type="PANTHER" id="PTHR42912">
    <property type="entry name" value="METHYLTRANSFERASE"/>
    <property type="match status" value="1"/>
</dbReference>
<accession>A0ABW7UQQ2</accession>
<dbReference type="SUPFAM" id="SSF53335">
    <property type="entry name" value="S-adenosyl-L-methionine-dependent methyltransferases"/>
    <property type="match status" value="1"/>
</dbReference>
<sequence>MIEADYLCETRTSYEAVAGDYAAWARGELEAKPLEAGLLAGFAGLVRASGGGDVADVGCGTGRVTAHLHGLGLSVFGVDLSPGMVAAARREHPGLRFEEGAMGALDLPDGGLAGLVAWYSTIHVPDGELPGVFAEFHRVLAPGGHVVLAFQVGDEPPLHLTEALGHDVSLVFRRRRPDHVAELLGRAGLDVRARLLRERDEDGQFPERTPQAFLIARKAA</sequence>
<dbReference type="CDD" id="cd02440">
    <property type="entry name" value="AdoMet_MTases"/>
    <property type="match status" value="1"/>
</dbReference>
<dbReference type="InterPro" id="IPR050508">
    <property type="entry name" value="Methyltransf_Superfamily"/>
</dbReference>
<feature type="domain" description="Methyltransferase" evidence="1">
    <location>
        <begin position="54"/>
        <end position="144"/>
    </location>
</feature>
<reference evidence="2 3" key="1">
    <citation type="submission" date="2024-10" db="EMBL/GenBank/DDBJ databases">
        <title>The Natural Products Discovery Center: Release of the First 8490 Sequenced Strains for Exploring Actinobacteria Biosynthetic Diversity.</title>
        <authorList>
            <person name="Kalkreuter E."/>
            <person name="Kautsar S.A."/>
            <person name="Yang D."/>
            <person name="Bader C.D."/>
            <person name="Teijaro C.N."/>
            <person name="Fluegel L."/>
            <person name="Davis C.M."/>
            <person name="Simpson J.R."/>
            <person name="Lauterbach L."/>
            <person name="Steele A.D."/>
            <person name="Gui C."/>
            <person name="Meng S."/>
            <person name="Li G."/>
            <person name="Viehrig K."/>
            <person name="Ye F."/>
            <person name="Su P."/>
            <person name="Kiefer A.F."/>
            <person name="Nichols A."/>
            <person name="Cepeda A.J."/>
            <person name="Yan W."/>
            <person name="Fan B."/>
            <person name="Jiang Y."/>
            <person name="Adhikari A."/>
            <person name="Zheng C.-J."/>
            <person name="Schuster L."/>
            <person name="Cowan T.M."/>
            <person name="Smanski M.J."/>
            <person name="Chevrette M.G."/>
            <person name="De Carvalho L.P.S."/>
            <person name="Shen B."/>
        </authorList>
    </citation>
    <scope>NUCLEOTIDE SEQUENCE [LARGE SCALE GENOMIC DNA]</scope>
    <source>
        <strain evidence="2 3">NPDC020327</strain>
    </source>
</reference>
<dbReference type="Pfam" id="PF13649">
    <property type="entry name" value="Methyltransf_25"/>
    <property type="match status" value="1"/>
</dbReference>
<dbReference type="InterPro" id="IPR029063">
    <property type="entry name" value="SAM-dependent_MTases_sf"/>
</dbReference>
<gene>
    <name evidence="2" type="ORF">ACH429_12590</name>
</gene>
<keyword evidence="2" id="KW-0489">Methyltransferase</keyword>
<name>A0ABW7UQQ2_9ACTN</name>
<organism evidence="2 3">
    <name type="scientific">Streptomyces pathocidini</name>
    <dbReference type="NCBI Taxonomy" id="1650571"/>
    <lineage>
        <taxon>Bacteria</taxon>
        <taxon>Bacillati</taxon>
        <taxon>Actinomycetota</taxon>
        <taxon>Actinomycetes</taxon>
        <taxon>Kitasatosporales</taxon>
        <taxon>Streptomycetaceae</taxon>
        <taxon>Streptomyces</taxon>
    </lineage>
</organism>
<dbReference type="GO" id="GO:0032259">
    <property type="term" value="P:methylation"/>
    <property type="evidence" value="ECO:0007669"/>
    <property type="project" value="UniProtKB-KW"/>
</dbReference>
<evidence type="ECO:0000259" key="1">
    <source>
        <dbReference type="Pfam" id="PF13649"/>
    </source>
</evidence>
<dbReference type="RefSeq" id="WP_055471790.1">
    <property type="nucleotide sequence ID" value="NZ_JBIRWE010000004.1"/>
</dbReference>
<protein>
    <submittedName>
        <fullName evidence="2">Class I SAM-dependent DNA methyltransferase</fullName>
    </submittedName>
</protein>